<keyword evidence="2 5" id="KW-0689">Ribosomal protein</keyword>
<keyword evidence="3" id="KW-0687">Ribonucleoprotein</keyword>
<dbReference type="PRINTS" id="PR00061">
    <property type="entry name" value="RIBOSOMALL19"/>
</dbReference>
<gene>
    <name evidence="5" type="primary">LOC107926588</name>
</gene>
<accession>A0A1U8LHU0</accession>
<dbReference type="OrthoDB" id="432645at2759"/>
<evidence type="ECO:0000256" key="3">
    <source>
        <dbReference type="ARBA" id="ARBA00023274"/>
    </source>
</evidence>
<dbReference type="RefSeq" id="XP_016712963.1">
    <property type="nucleotide sequence ID" value="XM_016857474.2"/>
</dbReference>
<dbReference type="KEGG" id="ghi:107926588"/>
<dbReference type="Pfam" id="PF01245">
    <property type="entry name" value="Ribosomal_L19"/>
    <property type="match status" value="1"/>
</dbReference>
<proteinExistence type="inferred from homology"/>
<name>A0A1U8LHU0_GOSHI</name>
<dbReference type="GeneID" id="107926588"/>
<organism evidence="4 5">
    <name type="scientific">Gossypium hirsutum</name>
    <name type="common">Upland cotton</name>
    <name type="synonym">Gossypium mexicanum</name>
    <dbReference type="NCBI Taxonomy" id="3635"/>
    <lineage>
        <taxon>Eukaryota</taxon>
        <taxon>Viridiplantae</taxon>
        <taxon>Streptophyta</taxon>
        <taxon>Embryophyta</taxon>
        <taxon>Tracheophyta</taxon>
        <taxon>Spermatophyta</taxon>
        <taxon>Magnoliopsida</taxon>
        <taxon>eudicotyledons</taxon>
        <taxon>Gunneridae</taxon>
        <taxon>Pentapetalae</taxon>
        <taxon>rosids</taxon>
        <taxon>malvids</taxon>
        <taxon>Malvales</taxon>
        <taxon>Malvaceae</taxon>
        <taxon>Malvoideae</taxon>
        <taxon>Gossypium</taxon>
    </lineage>
</organism>
<evidence type="ECO:0000256" key="2">
    <source>
        <dbReference type="ARBA" id="ARBA00022980"/>
    </source>
</evidence>
<evidence type="ECO:0000313" key="5">
    <source>
        <dbReference type="RefSeq" id="XP_016712963.1"/>
    </source>
</evidence>
<reference evidence="4" key="1">
    <citation type="journal article" date="2020" name="Nat. Genet.">
        <title>Genomic diversifications of five Gossypium allopolyploid species and their impact on cotton improvement.</title>
        <authorList>
            <person name="Chen Z.J."/>
            <person name="Sreedasyam A."/>
            <person name="Ando A."/>
            <person name="Song Q."/>
            <person name="De Santiago L.M."/>
            <person name="Hulse-Kemp A.M."/>
            <person name="Ding M."/>
            <person name="Ye W."/>
            <person name="Kirkbride R.C."/>
            <person name="Jenkins J."/>
            <person name="Plott C."/>
            <person name="Lovell J."/>
            <person name="Lin Y.M."/>
            <person name="Vaughn R."/>
            <person name="Liu B."/>
            <person name="Simpson S."/>
            <person name="Scheffler B.E."/>
            <person name="Wen L."/>
            <person name="Saski C.A."/>
            <person name="Grover C.E."/>
            <person name="Hu G."/>
            <person name="Conover J.L."/>
            <person name="Carlson J.W."/>
            <person name="Shu S."/>
            <person name="Boston L.B."/>
            <person name="Williams M."/>
            <person name="Peterson D.G."/>
            <person name="McGee K."/>
            <person name="Jones D.C."/>
            <person name="Wendel J.F."/>
            <person name="Stelly D.M."/>
            <person name="Grimwood J."/>
            <person name="Schmutz J."/>
        </authorList>
    </citation>
    <scope>NUCLEOTIDE SEQUENCE [LARGE SCALE GENOMIC DNA]</scope>
    <source>
        <strain evidence="4">cv. TM-1</strain>
    </source>
</reference>
<dbReference type="InterPro" id="IPR008991">
    <property type="entry name" value="Translation_prot_SH3-like_sf"/>
</dbReference>
<dbReference type="FunFam" id="2.30.30.790:FF:000003">
    <property type="entry name" value="50S ribosomal protein L19, chloroplastic"/>
    <property type="match status" value="1"/>
</dbReference>
<keyword evidence="4" id="KW-1185">Reference proteome</keyword>
<reference evidence="5" key="2">
    <citation type="submission" date="2025-08" db="UniProtKB">
        <authorList>
            <consortium name="RefSeq"/>
        </authorList>
    </citation>
    <scope>IDENTIFICATION</scope>
</reference>
<dbReference type="SUPFAM" id="SSF50104">
    <property type="entry name" value="Translation proteins SH3-like domain"/>
    <property type="match status" value="1"/>
</dbReference>
<dbReference type="InterPro" id="IPR038657">
    <property type="entry name" value="Ribosomal_bL19_sf"/>
</dbReference>
<dbReference type="PaxDb" id="3635-A0A1U8LHU0"/>
<dbReference type="InterPro" id="IPR001857">
    <property type="entry name" value="Ribosomal_bL19"/>
</dbReference>
<dbReference type="AlphaFoldDB" id="A0A1U8LHU0"/>
<dbReference type="NCBIfam" id="TIGR01024">
    <property type="entry name" value="rplS_bact"/>
    <property type="match status" value="1"/>
</dbReference>
<evidence type="ECO:0000313" key="4">
    <source>
        <dbReference type="Proteomes" id="UP000818029"/>
    </source>
</evidence>
<dbReference type="GO" id="GO:0006412">
    <property type="term" value="P:translation"/>
    <property type="evidence" value="ECO:0007669"/>
    <property type="project" value="InterPro"/>
</dbReference>
<comment type="similarity">
    <text evidence="1">Belongs to the bacterial ribosomal protein bL19 family.</text>
</comment>
<evidence type="ECO:0000256" key="1">
    <source>
        <dbReference type="ARBA" id="ARBA00005781"/>
    </source>
</evidence>
<dbReference type="GO" id="GO:1990904">
    <property type="term" value="C:ribonucleoprotein complex"/>
    <property type="evidence" value="ECO:0007669"/>
    <property type="project" value="UniProtKB-KW"/>
</dbReference>
<dbReference type="PANTHER" id="PTHR15680:SF9">
    <property type="entry name" value="LARGE RIBOSOMAL SUBUNIT PROTEIN BL19M"/>
    <property type="match status" value="1"/>
</dbReference>
<dbReference type="Gene3D" id="2.30.30.790">
    <property type="match status" value="1"/>
</dbReference>
<dbReference type="GO" id="GO:0005840">
    <property type="term" value="C:ribosome"/>
    <property type="evidence" value="ECO:0007669"/>
    <property type="project" value="UniProtKB-KW"/>
</dbReference>
<sequence length="240" mass="26932">MQSFISGSIRLGQRQGFCRWNSAHFKASTRAFLRTQSGNSLIHGTNDSISSENHLLQLLGTRIGSQTKELMFPSSSGGCLIPSLSRLAAMMSSSSSRYMTTAASPTMDSSESVTDVPTRIKFKRLDKTARHIMQIVDKEAVEEVKGQREIPEIKPGYIVQLKVEVPENKRRVSTIKGIVIARRNAGLNTTFRIRRMVAGVGVESLFPLYSPNIKEIKVLDKKKVRRAKLYYLRNKMNALR</sequence>
<dbReference type="STRING" id="3635.A0A1U8LHU0"/>
<protein>
    <submittedName>
        <fullName evidence="5">50S ribosomal protein L19-1, chloroplastic</fullName>
    </submittedName>
</protein>
<dbReference type="Proteomes" id="UP000818029">
    <property type="component" value="Chromosome A07"/>
</dbReference>
<dbReference type="PANTHER" id="PTHR15680">
    <property type="entry name" value="RIBOSOMAL PROTEIN L19"/>
    <property type="match status" value="1"/>
</dbReference>
<dbReference type="GO" id="GO:0003735">
    <property type="term" value="F:structural constituent of ribosome"/>
    <property type="evidence" value="ECO:0000318"/>
    <property type="project" value="GO_Central"/>
</dbReference>